<organism evidence="1 2">
    <name type="scientific">Ameca splendens</name>
    <dbReference type="NCBI Taxonomy" id="208324"/>
    <lineage>
        <taxon>Eukaryota</taxon>
        <taxon>Metazoa</taxon>
        <taxon>Chordata</taxon>
        <taxon>Craniata</taxon>
        <taxon>Vertebrata</taxon>
        <taxon>Euteleostomi</taxon>
        <taxon>Actinopterygii</taxon>
        <taxon>Neopterygii</taxon>
        <taxon>Teleostei</taxon>
        <taxon>Neoteleostei</taxon>
        <taxon>Acanthomorphata</taxon>
        <taxon>Ovalentaria</taxon>
        <taxon>Atherinomorphae</taxon>
        <taxon>Cyprinodontiformes</taxon>
        <taxon>Goodeidae</taxon>
        <taxon>Ameca</taxon>
    </lineage>
</organism>
<reference evidence="1 2" key="1">
    <citation type="submission" date="2021-06" db="EMBL/GenBank/DDBJ databases">
        <authorList>
            <person name="Palmer J.M."/>
        </authorList>
    </citation>
    <scope>NUCLEOTIDE SEQUENCE [LARGE SCALE GENOMIC DNA]</scope>
    <source>
        <strain evidence="1 2">AS_MEX2019</strain>
        <tissue evidence="1">Muscle</tissue>
    </source>
</reference>
<sequence>MKTRKIIHLLRTIKGMRTIFIPSSLLLNCQRKSAPPGQGPYTTVDGIKNFCNKKNTEVMIGTSNVVSDISENILAITEERPTLANLIIHFGAKDNVANKKLEVLKEDFLRLLSKVGGLNIKVLFSRPFAPFELHQQL</sequence>
<dbReference type="EMBL" id="JAHRIP010016822">
    <property type="protein sequence ID" value="MEQ2286112.1"/>
    <property type="molecule type" value="Genomic_DNA"/>
</dbReference>
<comment type="caution">
    <text evidence="1">The sequence shown here is derived from an EMBL/GenBank/DDBJ whole genome shotgun (WGS) entry which is preliminary data.</text>
</comment>
<evidence type="ECO:0000313" key="1">
    <source>
        <dbReference type="EMBL" id="MEQ2286112.1"/>
    </source>
</evidence>
<accession>A0ABV0XXI9</accession>
<name>A0ABV0XXI9_9TELE</name>
<gene>
    <name evidence="1" type="ORF">AMECASPLE_038791</name>
</gene>
<keyword evidence="2" id="KW-1185">Reference proteome</keyword>
<proteinExistence type="predicted"/>
<protein>
    <submittedName>
        <fullName evidence="1">Uncharacterized protein</fullName>
    </submittedName>
</protein>
<evidence type="ECO:0000313" key="2">
    <source>
        <dbReference type="Proteomes" id="UP001469553"/>
    </source>
</evidence>
<dbReference type="Proteomes" id="UP001469553">
    <property type="component" value="Unassembled WGS sequence"/>
</dbReference>